<dbReference type="AlphaFoldDB" id="A0A150GD05"/>
<dbReference type="Gene3D" id="3.30.420.10">
    <property type="entry name" value="Ribonuclease H-like superfamily/Ribonuclease H"/>
    <property type="match status" value="1"/>
</dbReference>
<protein>
    <recommendedName>
        <fullName evidence="3">3'-5' exonuclease domain-containing protein</fullName>
    </recommendedName>
</protein>
<dbReference type="STRING" id="33097.A0A150GD05"/>
<keyword evidence="2" id="KW-1185">Reference proteome</keyword>
<evidence type="ECO:0000313" key="1">
    <source>
        <dbReference type="EMBL" id="KXZ47727.1"/>
    </source>
</evidence>
<proteinExistence type="predicted"/>
<dbReference type="OrthoDB" id="1920326at2759"/>
<accession>A0A150GD05</accession>
<dbReference type="Proteomes" id="UP000075714">
    <property type="component" value="Unassembled WGS sequence"/>
</dbReference>
<evidence type="ECO:0008006" key="3">
    <source>
        <dbReference type="Google" id="ProtNLM"/>
    </source>
</evidence>
<name>A0A150GD05_GONPE</name>
<gene>
    <name evidence="1" type="ORF">GPECTOR_33g609</name>
</gene>
<sequence>MQVDMRGLLELDSVANERVLQVIEHVTINTEYRSRWSLAALVEVALRCHLPKPNNIRCGNWEKRPLDAAQQR</sequence>
<evidence type="ECO:0000313" key="2">
    <source>
        <dbReference type="Proteomes" id="UP000075714"/>
    </source>
</evidence>
<comment type="caution">
    <text evidence="1">The sequence shown here is derived from an EMBL/GenBank/DDBJ whole genome shotgun (WGS) entry which is preliminary data.</text>
</comment>
<dbReference type="EMBL" id="LSYV01000034">
    <property type="protein sequence ID" value="KXZ47727.1"/>
    <property type="molecule type" value="Genomic_DNA"/>
</dbReference>
<organism evidence="1 2">
    <name type="scientific">Gonium pectorale</name>
    <name type="common">Green alga</name>
    <dbReference type="NCBI Taxonomy" id="33097"/>
    <lineage>
        <taxon>Eukaryota</taxon>
        <taxon>Viridiplantae</taxon>
        <taxon>Chlorophyta</taxon>
        <taxon>core chlorophytes</taxon>
        <taxon>Chlorophyceae</taxon>
        <taxon>CS clade</taxon>
        <taxon>Chlamydomonadales</taxon>
        <taxon>Volvocaceae</taxon>
        <taxon>Gonium</taxon>
    </lineage>
</organism>
<reference evidence="2" key="1">
    <citation type="journal article" date="2016" name="Nat. Commun.">
        <title>The Gonium pectorale genome demonstrates co-option of cell cycle regulation during the evolution of multicellularity.</title>
        <authorList>
            <person name="Hanschen E.R."/>
            <person name="Marriage T.N."/>
            <person name="Ferris P.J."/>
            <person name="Hamaji T."/>
            <person name="Toyoda A."/>
            <person name="Fujiyama A."/>
            <person name="Neme R."/>
            <person name="Noguchi H."/>
            <person name="Minakuchi Y."/>
            <person name="Suzuki M."/>
            <person name="Kawai-Toyooka H."/>
            <person name="Smith D.R."/>
            <person name="Sparks H."/>
            <person name="Anderson J."/>
            <person name="Bakaric R."/>
            <person name="Luria V."/>
            <person name="Karger A."/>
            <person name="Kirschner M.W."/>
            <person name="Durand P.M."/>
            <person name="Michod R.E."/>
            <person name="Nozaki H."/>
            <person name="Olson B.J."/>
        </authorList>
    </citation>
    <scope>NUCLEOTIDE SEQUENCE [LARGE SCALE GENOMIC DNA]</scope>
    <source>
        <strain evidence="2">NIES-2863</strain>
    </source>
</reference>
<dbReference type="InterPro" id="IPR036397">
    <property type="entry name" value="RNaseH_sf"/>
</dbReference>
<dbReference type="GO" id="GO:0003676">
    <property type="term" value="F:nucleic acid binding"/>
    <property type="evidence" value="ECO:0007669"/>
    <property type="project" value="InterPro"/>
</dbReference>